<name>A0AAV0Z1H3_VICFA</name>
<evidence type="ECO:0000313" key="2">
    <source>
        <dbReference type="Proteomes" id="UP001157006"/>
    </source>
</evidence>
<organism evidence="1 2">
    <name type="scientific">Vicia faba</name>
    <name type="common">Broad bean</name>
    <name type="synonym">Faba vulgaris</name>
    <dbReference type="NCBI Taxonomy" id="3906"/>
    <lineage>
        <taxon>Eukaryota</taxon>
        <taxon>Viridiplantae</taxon>
        <taxon>Streptophyta</taxon>
        <taxon>Embryophyta</taxon>
        <taxon>Tracheophyta</taxon>
        <taxon>Spermatophyta</taxon>
        <taxon>Magnoliopsida</taxon>
        <taxon>eudicotyledons</taxon>
        <taxon>Gunneridae</taxon>
        <taxon>Pentapetalae</taxon>
        <taxon>rosids</taxon>
        <taxon>fabids</taxon>
        <taxon>Fabales</taxon>
        <taxon>Fabaceae</taxon>
        <taxon>Papilionoideae</taxon>
        <taxon>50 kb inversion clade</taxon>
        <taxon>NPAAA clade</taxon>
        <taxon>Hologalegina</taxon>
        <taxon>IRL clade</taxon>
        <taxon>Fabeae</taxon>
        <taxon>Vicia</taxon>
    </lineage>
</organism>
<protein>
    <submittedName>
        <fullName evidence="1">Uncharacterized protein</fullName>
    </submittedName>
</protein>
<sequence length="108" mass="12480">MHGVALVISKQKSAPSATQKIIDQWTHVNKTNEYHKLLEELKVENITLPDQFVPGFLIEKLPKSWKDYNNQLKHKQNQLPLTYLITHIIIEDTNKKESKATKAKSFVS</sequence>
<dbReference type="AlphaFoldDB" id="A0AAV0Z1H3"/>
<accession>A0AAV0Z1H3</accession>
<dbReference type="EMBL" id="OX451735">
    <property type="protein sequence ID" value="CAI8591676.1"/>
    <property type="molecule type" value="Genomic_DNA"/>
</dbReference>
<keyword evidence="2" id="KW-1185">Reference proteome</keyword>
<evidence type="ECO:0000313" key="1">
    <source>
        <dbReference type="EMBL" id="CAI8591676.1"/>
    </source>
</evidence>
<dbReference type="Proteomes" id="UP001157006">
    <property type="component" value="Chromosome 1S"/>
</dbReference>
<dbReference type="Pfam" id="PF14223">
    <property type="entry name" value="Retrotran_gag_2"/>
    <property type="match status" value="1"/>
</dbReference>
<proteinExistence type="predicted"/>
<gene>
    <name evidence="1" type="ORF">VFH_I002400</name>
</gene>
<reference evidence="1 2" key="1">
    <citation type="submission" date="2023-01" db="EMBL/GenBank/DDBJ databases">
        <authorList>
            <person name="Kreplak J."/>
        </authorList>
    </citation>
    <scope>NUCLEOTIDE SEQUENCE [LARGE SCALE GENOMIC DNA]</scope>
</reference>